<feature type="repeat" description="WD" evidence="3">
    <location>
        <begin position="182"/>
        <end position="223"/>
    </location>
</feature>
<organism evidence="7 8">
    <name type="scientific">Ridgeia piscesae</name>
    <name type="common">Tubeworm</name>
    <dbReference type="NCBI Taxonomy" id="27915"/>
    <lineage>
        <taxon>Eukaryota</taxon>
        <taxon>Metazoa</taxon>
        <taxon>Spiralia</taxon>
        <taxon>Lophotrochozoa</taxon>
        <taxon>Annelida</taxon>
        <taxon>Polychaeta</taxon>
        <taxon>Sedentaria</taxon>
        <taxon>Canalipalpata</taxon>
        <taxon>Sabellida</taxon>
        <taxon>Siboglinidae</taxon>
        <taxon>Ridgeia</taxon>
    </lineage>
</organism>
<evidence type="ECO:0000256" key="4">
    <source>
        <dbReference type="SAM" id="MobiDB-lite"/>
    </source>
</evidence>
<dbReference type="SUPFAM" id="SSF50998">
    <property type="entry name" value="Quinoprotein alcohol dehydrogenase-like"/>
    <property type="match status" value="1"/>
</dbReference>
<dbReference type="Gene3D" id="2.130.10.10">
    <property type="entry name" value="YVTN repeat-like/Quinoprotein amine dehydrogenase"/>
    <property type="match status" value="5"/>
</dbReference>
<evidence type="ECO:0000256" key="2">
    <source>
        <dbReference type="ARBA" id="ARBA00022737"/>
    </source>
</evidence>
<feature type="repeat" description="WD" evidence="3">
    <location>
        <begin position="218"/>
        <end position="259"/>
    </location>
</feature>
<gene>
    <name evidence="7" type="ORF">NP493_453g01010</name>
</gene>
<evidence type="ECO:0000256" key="3">
    <source>
        <dbReference type="PROSITE-ProRule" id="PRU00221"/>
    </source>
</evidence>
<dbReference type="PROSITE" id="PS50082">
    <property type="entry name" value="WD_REPEATS_2"/>
    <property type="match status" value="3"/>
</dbReference>
<dbReference type="GO" id="GO:0005814">
    <property type="term" value="C:centriole"/>
    <property type="evidence" value="ECO:0007669"/>
    <property type="project" value="TreeGrafter"/>
</dbReference>
<dbReference type="PROSITE" id="PS00678">
    <property type="entry name" value="WD_REPEATS_1"/>
    <property type="match status" value="1"/>
</dbReference>
<accession>A0AAD9NTK8</accession>
<keyword evidence="1 3" id="KW-0853">WD repeat</keyword>
<evidence type="ECO:0000256" key="1">
    <source>
        <dbReference type="ARBA" id="ARBA00022574"/>
    </source>
</evidence>
<dbReference type="InterPro" id="IPR001680">
    <property type="entry name" value="WD40_rpt"/>
</dbReference>
<feature type="repeat" description="WD" evidence="3">
    <location>
        <begin position="1015"/>
        <end position="1056"/>
    </location>
</feature>
<evidence type="ECO:0000313" key="8">
    <source>
        <dbReference type="Proteomes" id="UP001209878"/>
    </source>
</evidence>
<dbReference type="InterPro" id="IPR015943">
    <property type="entry name" value="WD40/YVTN_repeat-like_dom_sf"/>
</dbReference>
<name>A0AAD9NTK8_RIDPI</name>
<protein>
    <submittedName>
        <fullName evidence="7">Uncharacterized protein</fullName>
    </submittedName>
</protein>
<keyword evidence="8" id="KW-1185">Reference proteome</keyword>
<dbReference type="PANTHER" id="PTHR13720">
    <property type="entry name" value="WD-40 REPEAT PROTEIN"/>
    <property type="match status" value="1"/>
</dbReference>
<dbReference type="AlphaFoldDB" id="A0AAD9NTK8"/>
<dbReference type="InterPro" id="IPR036322">
    <property type="entry name" value="WD40_repeat_dom_sf"/>
</dbReference>
<evidence type="ECO:0000259" key="5">
    <source>
        <dbReference type="Pfam" id="PF23342"/>
    </source>
</evidence>
<keyword evidence="2" id="KW-0677">Repeat</keyword>
<sequence length="1233" mass="134018">MVVIWNTDRASTRGQVSVMAKAHTDVDIVRMRIAAFDDTRMVSCGRDNVRLWRVKDGTLRSAPVNLLEYHSMEFTDCCFEAGYEATRDPLDRIDYRKVTIQHVRRLLPVNASSKKEKQTFNSEDGFLRLWPLDFKHVYLEAEHEGPVSAVDISSDGMRILAGTSVGNIGILDVSSRGYTTVMRSHTAHILAMSIDPIRRHLATVAEDHTIRVWDVDTMQQHRGKVIGVAFSVDGRYLYSAGSLGSIALYDASNARFQLLRLLGNTIVRGESHGPNALAVSPDGKCVAFVGPTEFTVTVVDGRTLDEVLRIDITSVRGCGDGGGIDTATQIKYAHYDTKTLLVTTSSNKLLKFHARNGSLVSEVFIGHSENISSVMFSPDGLSVISSGEAIFLWDFLASPMSSRHTANNSLEGRQKVTNYYTGEDEEYLPYKSAVPYTERKSFSENPRGMAPQPTSHFDPDCLVGDISDIQRDGGGCVSDIQGNGGGCVSDIQGGGCGCVTDIQGDGVGCVSDIQGDGGGCVSDIQGDGGGFALVTSRGMEVGVLVTFRRMEGADVVKVQEEHRGIVGKELGKKHHVTATSPPRCKTLNPPRPTAHKHFEQKVKNHALAQRRYAPPPNQAGLKLKSVIGYNGNGRGNMVWHPDTGHSEEVSTLALQHDSTMLASASGSFGISSSQICLWCLEDMYCAKVLVHHEFDVVCMAYSRDDRFLVSVGDYRDCTIAVWSTHTYDLLTTTKTSEPVHDLKWDPTTANEFASVGDNGTLLFWLLDETQINVTLNVHQADVPDDLLQKHHMTGGDDVSLYMSVVVIDGGDGQSTGGDDVSLYVSVVDVDRRVGMTSDCTCPLLLKTGGDDACLYVSVAIKDRRDDTGGDEVSLTCLEYGTDSSLYVASSNGKAHCGTSTGRRGLASDSCQDTSVSAFFASCADDGSLRVWSVKEREQTLQFQVMNQSCNCLAFCPVIVEPGCRTTNTLSNLDAAPVVATKQQEEKLRLPNIVAGYSDGTVRMFDLGKVEMALKMHPHATAVTAISFSSDGRMILSGSSDGLIAIGSATTGMTVRVINDHKGAPITCIDVSKLSPDNLETISSPELWLASSADRRVSVWSADWSKDFCELIDWLTFPAPAFTPDGTAIRQGDNSYFQQVPPSLVQFSLEEPDTVILRTVKLSHWATSMDMCPGSPLFAIGNSERLLKLIDYYEGSFQDFVGHNDSVQLVKFSSDGSLFFSAAHAEILIWEVVA</sequence>
<dbReference type="Pfam" id="PF00400">
    <property type="entry name" value="WD40"/>
    <property type="match status" value="2"/>
</dbReference>
<dbReference type="InterPro" id="IPR055441">
    <property type="entry name" value="Beta-prop_WDR90_POC16_2nd"/>
</dbReference>
<dbReference type="InterPro" id="IPR050630">
    <property type="entry name" value="WD_repeat_EMAP"/>
</dbReference>
<dbReference type="GO" id="GO:0005929">
    <property type="term" value="C:cilium"/>
    <property type="evidence" value="ECO:0007669"/>
    <property type="project" value="UniProtKB-ARBA"/>
</dbReference>
<dbReference type="PANTHER" id="PTHR13720:SF33">
    <property type="entry name" value="HELP DOMAIN-CONTAINING PROTEIN"/>
    <property type="match status" value="1"/>
</dbReference>
<dbReference type="Pfam" id="PF23393">
    <property type="entry name" value="Beta-prop_WDR90_POC16_2nd"/>
    <property type="match status" value="1"/>
</dbReference>
<feature type="domain" description="WDR90 4th beta-propeller" evidence="5">
    <location>
        <begin position="917"/>
        <end position="1232"/>
    </location>
</feature>
<dbReference type="InterPro" id="IPR019775">
    <property type="entry name" value="WD40_repeat_CS"/>
</dbReference>
<evidence type="ECO:0000259" key="6">
    <source>
        <dbReference type="Pfam" id="PF23393"/>
    </source>
</evidence>
<feature type="region of interest" description="Disordered" evidence="4">
    <location>
        <begin position="574"/>
        <end position="594"/>
    </location>
</feature>
<comment type="caution">
    <text evidence="7">The sequence shown here is derived from an EMBL/GenBank/DDBJ whole genome shotgun (WGS) entry which is preliminary data.</text>
</comment>
<proteinExistence type="predicted"/>
<dbReference type="SMART" id="SM00320">
    <property type="entry name" value="WD40"/>
    <property type="match status" value="15"/>
</dbReference>
<dbReference type="InterPro" id="IPR055440">
    <property type="entry name" value="Beta-prop_WDR90_4th"/>
</dbReference>
<dbReference type="SUPFAM" id="SSF50978">
    <property type="entry name" value="WD40 repeat-like"/>
    <property type="match status" value="2"/>
</dbReference>
<feature type="domain" description="WDR90/POC16 second beta-propeller" evidence="6">
    <location>
        <begin position="219"/>
        <end position="363"/>
    </location>
</feature>
<evidence type="ECO:0000313" key="7">
    <source>
        <dbReference type="EMBL" id="KAK2180206.1"/>
    </source>
</evidence>
<dbReference type="Proteomes" id="UP001209878">
    <property type="component" value="Unassembled WGS sequence"/>
</dbReference>
<dbReference type="PROSITE" id="PS50294">
    <property type="entry name" value="WD_REPEATS_REGION"/>
    <property type="match status" value="3"/>
</dbReference>
<reference evidence="7" key="1">
    <citation type="journal article" date="2023" name="Mol. Biol. Evol.">
        <title>Third-Generation Sequencing Reveals the Adaptive Role of the Epigenome in Three Deep-Sea Polychaetes.</title>
        <authorList>
            <person name="Perez M."/>
            <person name="Aroh O."/>
            <person name="Sun Y."/>
            <person name="Lan Y."/>
            <person name="Juniper S.K."/>
            <person name="Young C.R."/>
            <person name="Angers B."/>
            <person name="Qian P.Y."/>
        </authorList>
    </citation>
    <scope>NUCLEOTIDE SEQUENCE</scope>
    <source>
        <strain evidence="7">R07B-5</strain>
    </source>
</reference>
<dbReference type="EMBL" id="JAODUO010000453">
    <property type="protein sequence ID" value="KAK2180206.1"/>
    <property type="molecule type" value="Genomic_DNA"/>
</dbReference>
<dbReference type="Pfam" id="PF23342">
    <property type="entry name" value="WDR90_beta-prop_4th"/>
    <property type="match status" value="1"/>
</dbReference>
<dbReference type="InterPro" id="IPR011047">
    <property type="entry name" value="Quinoprotein_ADH-like_sf"/>
</dbReference>